<feature type="compositionally biased region" description="Basic and acidic residues" evidence="1">
    <location>
        <begin position="327"/>
        <end position="339"/>
    </location>
</feature>
<evidence type="ECO:0000259" key="2">
    <source>
        <dbReference type="PROSITE" id="PS50076"/>
    </source>
</evidence>
<evidence type="ECO:0000313" key="3">
    <source>
        <dbReference type="EMBL" id="CAL0308909.1"/>
    </source>
</evidence>
<dbReference type="SMART" id="SM00271">
    <property type="entry name" value="DnaJ"/>
    <property type="match status" value="1"/>
</dbReference>
<dbReference type="Pfam" id="PF00226">
    <property type="entry name" value="DnaJ"/>
    <property type="match status" value="1"/>
</dbReference>
<feature type="region of interest" description="Disordered" evidence="1">
    <location>
        <begin position="807"/>
        <end position="833"/>
    </location>
</feature>
<evidence type="ECO:0000256" key="1">
    <source>
        <dbReference type="SAM" id="MobiDB-lite"/>
    </source>
</evidence>
<evidence type="ECO:0000313" key="4">
    <source>
        <dbReference type="Proteomes" id="UP001497480"/>
    </source>
</evidence>
<dbReference type="InterPro" id="IPR036869">
    <property type="entry name" value="J_dom_sf"/>
</dbReference>
<keyword evidence="4" id="KW-1185">Reference proteome</keyword>
<organism evidence="3 4">
    <name type="scientific">Lupinus luteus</name>
    <name type="common">European yellow lupine</name>
    <dbReference type="NCBI Taxonomy" id="3873"/>
    <lineage>
        <taxon>Eukaryota</taxon>
        <taxon>Viridiplantae</taxon>
        <taxon>Streptophyta</taxon>
        <taxon>Embryophyta</taxon>
        <taxon>Tracheophyta</taxon>
        <taxon>Spermatophyta</taxon>
        <taxon>Magnoliopsida</taxon>
        <taxon>eudicotyledons</taxon>
        <taxon>Gunneridae</taxon>
        <taxon>Pentapetalae</taxon>
        <taxon>rosids</taxon>
        <taxon>fabids</taxon>
        <taxon>Fabales</taxon>
        <taxon>Fabaceae</taxon>
        <taxon>Papilionoideae</taxon>
        <taxon>50 kb inversion clade</taxon>
        <taxon>genistoids sensu lato</taxon>
        <taxon>core genistoids</taxon>
        <taxon>Genisteae</taxon>
        <taxon>Lupinus</taxon>
    </lineage>
</organism>
<proteinExistence type="predicted"/>
<reference evidence="3 4" key="1">
    <citation type="submission" date="2024-03" db="EMBL/GenBank/DDBJ databases">
        <authorList>
            <person name="Martinez-Hernandez J."/>
        </authorList>
    </citation>
    <scope>NUCLEOTIDE SEQUENCE [LARGE SCALE GENOMIC DNA]</scope>
</reference>
<feature type="compositionally biased region" description="Polar residues" evidence="1">
    <location>
        <begin position="817"/>
        <end position="833"/>
    </location>
</feature>
<dbReference type="Proteomes" id="UP001497480">
    <property type="component" value="Unassembled WGS sequence"/>
</dbReference>
<sequence length="1108" mass="124022">MECNKDEATRAKEIAECKMQSGDFVGALKFASKAKRLFPDIQNIVQIITVCEVHCAAQNKTFGSDMDWYGILQTERVADEATVKKQYRKLALLLHPDKNKSAGAEAAFKLIGEANRVLSDRVRRSLYDRSCRYSIGTAAPNPPSNNSNGSSFVPKHDGNARNSQSTFNSHSSDAHQWDEKLAFWTSCQHCSTRYQYYKTIVNATVRCQQCSKSFTARDMGYQGVPPGYMWTSLHKQKEAPKHMPPKASENNGGKTCGRGQSDNFVRSNPVSMTKCTTGVGGHCKVEKHKDGYVASGRTKAGIGTSKVAESKLKESQTLPNARSKRARQSDFDSRDDNKVENGNGLKNANVRENDGHPSVNNAGVNQRKASKQKQRVPCTETAQDGDFANPSKRPRQYESFNAPKVEKDKHDHVQVKEASKSDRDGGKSKADNCSAVNSNFSPQQEIICPDPDFSDFDKDKAEDCFAANQFWAIYDDSDSMPRYYALVRKVFSPFKLQITWLEPDPDDQGEINWDDAGLPVGCGKFKLGNSQRTADLAMFSHQMHCIKGSSKGSYLVFPKKRETWALFRDWDIGWSSNREMDSEFQFEYVEVLSDFDENVGIEVAYLGRVKGFVSLFQQTVHSGISLLRVPPNELYRFSHRVPSYKMTGDEREDVPRGSFELDPAGLPSSLFVVGDPCDVKMKDAMLNNGVSWSHHESSKCKVEQAMSNESLHKEKLHKSNDAERVSSIPRRSPRSNRKGMGNGQVSSSQCVIIDDDEDIDQKGCGQPEGTAAAHTANEKVKTPRKQEKNNYERETLKVRRSPRDISKKNAQVDKGECTTSKVTGNHSNGNKNMKENSFTQSGGSVHTPLAKAGECATSKVADNQSNVNKNVKGSNFSKSGGSVQSPWKKDCDLAEASRYDFKKEKSEEKFQCGQIWAIYGDKDRMPAVYAQIKKIELAPNFKLHVSLLEPFSSPKDFKRTVSCGTFEVKKVKPQILSLSEFSHQLKVEPVANNLYEIYPRKGEVWALYKDQNYDLTCSNPGRGDYHMVEVLAYTDKIIQVVILTPVSSSQPFFRAPRIQRSKAGVIEIFKEEVGRFSHQIPAIRHNLEDNVHLRGCWELDPASIPGFI</sequence>
<feature type="domain" description="J" evidence="2">
    <location>
        <begin position="67"/>
        <end position="131"/>
    </location>
</feature>
<feature type="region of interest" description="Disordered" evidence="1">
    <location>
        <begin position="137"/>
        <end position="171"/>
    </location>
</feature>
<dbReference type="Pfam" id="PF11926">
    <property type="entry name" value="DUF3444"/>
    <property type="match status" value="2"/>
</dbReference>
<comment type="caution">
    <text evidence="3">The sequence shown here is derived from an EMBL/GenBank/DDBJ whole genome shotgun (WGS) entry which is preliminary data.</text>
</comment>
<dbReference type="AlphaFoldDB" id="A0AAV1WIN3"/>
<feature type="compositionally biased region" description="Polar residues" evidence="1">
    <location>
        <begin position="160"/>
        <end position="171"/>
    </location>
</feature>
<dbReference type="CDD" id="cd06257">
    <property type="entry name" value="DnaJ"/>
    <property type="match status" value="1"/>
</dbReference>
<dbReference type="SUPFAM" id="SSF46565">
    <property type="entry name" value="Chaperone J-domain"/>
    <property type="match status" value="1"/>
</dbReference>
<name>A0AAV1WIN3_LUPLU</name>
<accession>A0AAV1WIN3</accession>
<dbReference type="PROSITE" id="PS50076">
    <property type="entry name" value="DNAJ_2"/>
    <property type="match status" value="1"/>
</dbReference>
<feature type="compositionally biased region" description="Basic and acidic residues" evidence="1">
    <location>
        <begin position="776"/>
        <end position="795"/>
    </location>
</feature>
<dbReference type="EMBL" id="CAXHTB010000006">
    <property type="protein sequence ID" value="CAL0308909.1"/>
    <property type="molecule type" value="Genomic_DNA"/>
</dbReference>
<dbReference type="PANTHER" id="PTHR45089">
    <property type="entry name" value="DNAJ HEAT SHOCK AMINO-TERMINAL DOMAIN PROTEIN-RELATED"/>
    <property type="match status" value="1"/>
</dbReference>
<dbReference type="PRINTS" id="PR00625">
    <property type="entry name" value="JDOMAIN"/>
</dbReference>
<dbReference type="InterPro" id="IPR056988">
    <property type="entry name" value="Zn_ribbon_pln"/>
</dbReference>
<dbReference type="InterPro" id="IPR024593">
    <property type="entry name" value="DUF3444"/>
</dbReference>
<feature type="region of interest" description="Disordered" evidence="1">
    <location>
        <begin position="239"/>
        <end position="269"/>
    </location>
</feature>
<feature type="region of interest" description="Disordered" evidence="1">
    <location>
        <begin position="701"/>
        <end position="795"/>
    </location>
</feature>
<feature type="compositionally biased region" description="Basic and acidic residues" evidence="1">
    <location>
        <begin position="404"/>
        <end position="430"/>
    </location>
</feature>
<feature type="compositionally biased region" description="Basic and acidic residues" evidence="1">
    <location>
        <begin position="710"/>
        <end position="724"/>
    </location>
</feature>
<dbReference type="PANTHER" id="PTHR45089:SF42">
    <property type="entry name" value="J DOMAIN-CONTAINING PROTEIN"/>
    <property type="match status" value="1"/>
</dbReference>
<feature type="compositionally biased region" description="Polar residues" evidence="1">
    <location>
        <begin position="248"/>
        <end position="269"/>
    </location>
</feature>
<gene>
    <name evidence="3" type="ORF">LLUT_LOCUS9969</name>
</gene>
<dbReference type="Pfam" id="PF23551">
    <property type="entry name" value="Zn_ribbon_20"/>
    <property type="match status" value="1"/>
</dbReference>
<protein>
    <recommendedName>
        <fullName evidence="2">J domain-containing protein</fullName>
    </recommendedName>
</protein>
<feature type="region of interest" description="Disordered" evidence="1">
    <location>
        <begin position="301"/>
        <end position="436"/>
    </location>
</feature>
<dbReference type="InterPro" id="IPR001623">
    <property type="entry name" value="DnaJ_domain"/>
</dbReference>
<feature type="compositionally biased region" description="Basic and acidic residues" evidence="1">
    <location>
        <begin position="807"/>
        <end position="816"/>
    </location>
</feature>
<dbReference type="Gene3D" id="1.10.287.110">
    <property type="entry name" value="DnaJ domain"/>
    <property type="match status" value="1"/>
</dbReference>